<dbReference type="Pfam" id="PF12802">
    <property type="entry name" value="MarR_2"/>
    <property type="match status" value="1"/>
</dbReference>
<dbReference type="SMART" id="SM00347">
    <property type="entry name" value="HTH_MARR"/>
    <property type="match status" value="1"/>
</dbReference>
<accession>A0A4V6NB54</accession>
<organism evidence="2 3">
    <name type="scientific">Rubrobacter taiwanensis</name>
    <dbReference type="NCBI Taxonomy" id="185139"/>
    <lineage>
        <taxon>Bacteria</taxon>
        <taxon>Bacillati</taxon>
        <taxon>Actinomycetota</taxon>
        <taxon>Rubrobacteria</taxon>
        <taxon>Rubrobacterales</taxon>
        <taxon>Rubrobacteraceae</taxon>
        <taxon>Rubrobacter</taxon>
    </lineage>
</organism>
<dbReference type="PROSITE" id="PS50995">
    <property type="entry name" value="HTH_MARR_2"/>
    <property type="match status" value="1"/>
</dbReference>
<sequence>MGRQEIVDEILMLLPVLGRELGRPSAGELEEIVRCGLPVDVQLSTGHIQALIALSRGPRSVGELAEAVGVSRPAMTQILDRLEGHGMVRRRPHPGDRRVVLVEYVPVMREVAARLVNRRRAWISRVVDRMSEEEARAFLKGLKMLVAASEE</sequence>
<dbReference type="EMBL" id="SKBU01000003">
    <property type="protein sequence ID" value="TCJ20492.1"/>
    <property type="molecule type" value="Genomic_DNA"/>
</dbReference>
<proteinExistence type="predicted"/>
<comment type="caution">
    <text evidence="2">The sequence shown here is derived from an EMBL/GenBank/DDBJ whole genome shotgun (WGS) entry which is preliminary data.</text>
</comment>
<evidence type="ECO:0000259" key="1">
    <source>
        <dbReference type="PROSITE" id="PS50995"/>
    </source>
</evidence>
<dbReference type="Proteomes" id="UP000295244">
    <property type="component" value="Unassembled WGS sequence"/>
</dbReference>
<dbReference type="PANTHER" id="PTHR33164">
    <property type="entry name" value="TRANSCRIPTIONAL REGULATOR, MARR FAMILY"/>
    <property type="match status" value="1"/>
</dbReference>
<dbReference type="PANTHER" id="PTHR33164:SF43">
    <property type="entry name" value="HTH-TYPE TRANSCRIPTIONAL REPRESSOR YETL"/>
    <property type="match status" value="1"/>
</dbReference>
<name>A0A4V6NB54_9ACTN</name>
<protein>
    <submittedName>
        <fullName evidence="2">MarR family transcriptional regulator</fullName>
    </submittedName>
</protein>
<feature type="domain" description="HTH marR-type" evidence="1">
    <location>
        <begin position="7"/>
        <end position="147"/>
    </location>
</feature>
<dbReference type="InterPro" id="IPR036390">
    <property type="entry name" value="WH_DNA-bd_sf"/>
</dbReference>
<dbReference type="InterPro" id="IPR039422">
    <property type="entry name" value="MarR/SlyA-like"/>
</dbReference>
<gene>
    <name evidence="2" type="ORF">E0L93_01320</name>
</gene>
<reference evidence="2 3" key="1">
    <citation type="submission" date="2019-03" db="EMBL/GenBank/DDBJ databases">
        <title>Whole genome sequence of a novel Rubrobacter taiwanensis strain, isolated from Yellowstone National Park.</title>
        <authorList>
            <person name="Freed S."/>
            <person name="Ramaley R.F."/>
            <person name="Kyndt J.A."/>
        </authorList>
    </citation>
    <scope>NUCLEOTIDE SEQUENCE [LARGE SCALE GENOMIC DNA]</scope>
    <source>
        <strain evidence="2 3">Yellowstone</strain>
    </source>
</reference>
<dbReference type="CDD" id="cd00090">
    <property type="entry name" value="HTH_ARSR"/>
    <property type="match status" value="1"/>
</dbReference>
<evidence type="ECO:0000313" key="2">
    <source>
        <dbReference type="EMBL" id="TCJ20492.1"/>
    </source>
</evidence>
<dbReference type="InterPro" id="IPR036388">
    <property type="entry name" value="WH-like_DNA-bd_sf"/>
</dbReference>
<dbReference type="Gene3D" id="1.10.10.10">
    <property type="entry name" value="Winged helix-like DNA-binding domain superfamily/Winged helix DNA-binding domain"/>
    <property type="match status" value="1"/>
</dbReference>
<dbReference type="GO" id="GO:0003700">
    <property type="term" value="F:DNA-binding transcription factor activity"/>
    <property type="evidence" value="ECO:0007669"/>
    <property type="project" value="InterPro"/>
</dbReference>
<dbReference type="RefSeq" id="WP_132687445.1">
    <property type="nucleotide sequence ID" value="NZ_SKBU01000003.1"/>
</dbReference>
<dbReference type="OrthoDB" id="8966183at2"/>
<evidence type="ECO:0000313" key="3">
    <source>
        <dbReference type="Proteomes" id="UP000295244"/>
    </source>
</evidence>
<dbReference type="PRINTS" id="PR00598">
    <property type="entry name" value="HTHMARR"/>
</dbReference>
<dbReference type="InterPro" id="IPR011991">
    <property type="entry name" value="ArsR-like_HTH"/>
</dbReference>
<dbReference type="AlphaFoldDB" id="A0A4V6NB54"/>
<dbReference type="SUPFAM" id="SSF46785">
    <property type="entry name" value="Winged helix' DNA-binding domain"/>
    <property type="match status" value="1"/>
</dbReference>
<dbReference type="GO" id="GO:0006950">
    <property type="term" value="P:response to stress"/>
    <property type="evidence" value="ECO:0007669"/>
    <property type="project" value="TreeGrafter"/>
</dbReference>
<dbReference type="InterPro" id="IPR000835">
    <property type="entry name" value="HTH_MarR-typ"/>
</dbReference>
<keyword evidence="3" id="KW-1185">Reference proteome</keyword>